<keyword evidence="2" id="KW-1185">Reference proteome</keyword>
<evidence type="ECO:0000313" key="1">
    <source>
        <dbReference type="EMBL" id="MVT07874.1"/>
    </source>
</evidence>
<protein>
    <recommendedName>
        <fullName evidence="3">5'-nucleotidase</fullName>
    </recommendedName>
</protein>
<dbReference type="InterPro" id="IPR029052">
    <property type="entry name" value="Metallo-depent_PP-like"/>
</dbReference>
<dbReference type="PANTHER" id="PTHR11575:SF24">
    <property type="entry name" value="5'-NUCLEOTIDASE"/>
    <property type="match status" value="1"/>
</dbReference>
<sequence length="268" mass="28911">MNQERRSFLRNTLLSTGILLVPPSIKSLASITAGNIYIPGNNRELMIWHTSNLQGALPDLLPTGNENLLLDAGDFTGHTGIEMVQAMNKVSYHVANVGSRELVNGQAGLAALIPYIQFALVNCNYRFTDKTLVREVVPYKIVYIGQLKIGVTGVGPQLPAASGVTCLPPVEAASKVAAILKNEHSCDVVICLSQTDNYKMAIDSTNINLVIGGHQKGVLYSSLVLKNAQGQEVCLNQTNSDLNMVGSMKMMFNEEREGCGMVPGYVMA</sequence>
<dbReference type="SUPFAM" id="SSF56300">
    <property type="entry name" value="Metallo-dependent phosphatases"/>
    <property type="match status" value="1"/>
</dbReference>
<dbReference type="GO" id="GO:0009166">
    <property type="term" value="P:nucleotide catabolic process"/>
    <property type="evidence" value="ECO:0007669"/>
    <property type="project" value="InterPro"/>
</dbReference>
<accession>A0A7K1U0H5</accession>
<dbReference type="InterPro" id="IPR006179">
    <property type="entry name" value="5_nucleotidase/apyrase"/>
</dbReference>
<evidence type="ECO:0008006" key="3">
    <source>
        <dbReference type="Google" id="ProtNLM"/>
    </source>
</evidence>
<dbReference type="RefSeq" id="WP_157305296.1">
    <property type="nucleotide sequence ID" value="NZ_WRXN01000002.1"/>
</dbReference>
<reference evidence="1 2" key="1">
    <citation type="submission" date="2019-12" db="EMBL/GenBank/DDBJ databases">
        <title>Chitinophaga sp. strain ysch24 (GDMCC 1.1355), whole genome shotgun sequence.</title>
        <authorList>
            <person name="Zhang X."/>
        </authorList>
    </citation>
    <scope>NUCLEOTIDE SEQUENCE [LARGE SCALE GENOMIC DNA]</scope>
    <source>
        <strain evidence="2">ysch24</strain>
    </source>
</reference>
<organism evidence="1 2">
    <name type="scientific">Chitinophaga tropicalis</name>
    <dbReference type="NCBI Taxonomy" id="2683588"/>
    <lineage>
        <taxon>Bacteria</taxon>
        <taxon>Pseudomonadati</taxon>
        <taxon>Bacteroidota</taxon>
        <taxon>Chitinophagia</taxon>
        <taxon>Chitinophagales</taxon>
        <taxon>Chitinophagaceae</taxon>
        <taxon>Chitinophaga</taxon>
    </lineage>
</organism>
<dbReference type="EMBL" id="WRXN01000002">
    <property type="protein sequence ID" value="MVT07874.1"/>
    <property type="molecule type" value="Genomic_DNA"/>
</dbReference>
<dbReference type="Proteomes" id="UP000461730">
    <property type="component" value="Unassembled WGS sequence"/>
</dbReference>
<dbReference type="PANTHER" id="PTHR11575">
    <property type="entry name" value="5'-NUCLEOTIDASE-RELATED"/>
    <property type="match status" value="1"/>
</dbReference>
<gene>
    <name evidence="1" type="ORF">GO493_06345</name>
</gene>
<dbReference type="Gene3D" id="3.60.21.10">
    <property type="match status" value="1"/>
</dbReference>
<evidence type="ECO:0000313" key="2">
    <source>
        <dbReference type="Proteomes" id="UP000461730"/>
    </source>
</evidence>
<dbReference type="GO" id="GO:0016787">
    <property type="term" value="F:hydrolase activity"/>
    <property type="evidence" value="ECO:0007669"/>
    <property type="project" value="InterPro"/>
</dbReference>
<comment type="caution">
    <text evidence="1">The sequence shown here is derived from an EMBL/GenBank/DDBJ whole genome shotgun (WGS) entry which is preliminary data.</text>
</comment>
<proteinExistence type="predicted"/>
<name>A0A7K1U0H5_9BACT</name>
<dbReference type="AlphaFoldDB" id="A0A7K1U0H5"/>